<evidence type="ECO:0000313" key="1">
    <source>
        <dbReference type="EMBL" id="GAI44717.1"/>
    </source>
</evidence>
<organism evidence="1">
    <name type="scientific">marine sediment metagenome</name>
    <dbReference type="NCBI Taxonomy" id="412755"/>
    <lineage>
        <taxon>unclassified sequences</taxon>
        <taxon>metagenomes</taxon>
        <taxon>ecological metagenomes</taxon>
    </lineage>
</organism>
<protein>
    <submittedName>
        <fullName evidence="1">Uncharacterized protein</fullName>
    </submittedName>
</protein>
<proteinExistence type="predicted"/>
<name>X1NL26_9ZZZZ</name>
<reference evidence="1" key="1">
    <citation type="journal article" date="2014" name="Front. Microbiol.">
        <title>High frequency of phylogenetically diverse reductive dehalogenase-homologous genes in deep subseafloor sedimentary metagenomes.</title>
        <authorList>
            <person name="Kawai M."/>
            <person name="Futagami T."/>
            <person name="Toyoda A."/>
            <person name="Takaki Y."/>
            <person name="Nishi S."/>
            <person name="Hori S."/>
            <person name="Arai W."/>
            <person name="Tsubouchi T."/>
            <person name="Morono Y."/>
            <person name="Uchiyama I."/>
            <person name="Ito T."/>
            <person name="Fujiyama A."/>
            <person name="Inagaki F."/>
            <person name="Takami H."/>
        </authorList>
    </citation>
    <scope>NUCLEOTIDE SEQUENCE</scope>
    <source>
        <strain evidence="1">Expedition CK06-06</strain>
    </source>
</reference>
<comment type="caution">
    <text evidence="1">The sequence shown here is derived from an EMBL/GenBank/DDBJ whole genome shotgun (WGS) entry which is preliminary data.</text>
</comment>
<gene>
    <name evidence="1" type="ORF">S06H3_48795</name>
</gene>
<sequence length="180" mass="19963">MRGFISLVLMLAVLLLATVPARASLDVFTDDNFSSPGGLDGVEVVAGDVRLKITPENWMQTTKADFGQWLNYDNVVTVDPGDVKLASTGDEWSTLENTPYKSTYGITTTGAGDYIFILKSYWADVKVGIGRYNTATKSWENWSDPTIEWQEKNQYFKNGCSMAWDNGGYIYVFAGGSYDD</sequence>
<feature type="non-terminal residue" evidence="1">
    <location>
        <position position="180"/>
    </location>
</feature>
<dbReference type="AlphaFoldDB" id="X1NL26"/>
<dbReference type="EMBL" id="BARV01030754">
    <property type="protein sequence ID" value="GAI44717.1"/>
    <property type="molecule type" value="Genomic_DNA"/>
</dbReference>
<accession>X1NL26</accession>